<reference evidence="2" key="1">
    <citation type="submission" date="2023-10" db="EMBL/GenBank/DDBJ databases">
        <title>Genome assemblies of two species of porcelain crab, Petrolisthes cinctipes and Petrolisthes manimaculis (Anomura: Porcellanidae).</title>
        <authorList>
            <person name="Angst P."/>
        </authorList>
    </citation>
    <scope>NUCLEOTIDE SEQUENCE</scope>
    <source>
        <strain evidence="2">PB745_01</strain>
        <tissue evidence="2">Gill</tissue>
    </source>
</reference>
<evidence type="ECO:0000256" key="1">
    <source>
        <dbReference type="SAM" id="MobiDB-lite"/>
    </source>
</evidence>
<name>A0AAE1BY66_PETCI</name>
<comment type="caution">
    <text evidence="2">The sequence shown here is derived from an EMBL/GenBank/DDBJ whole genome shotgun (WGS) entry which is preliminary data.</text>
</comment>
<protein>
    <submittedName>
        <fullName evidence="2">Uncharacterized protein</fullName>
    </submittedName>
</protein>
<feature type="compositionally biased region" description="Pro residues" evidence="1">
    <location>
        <begin position="133"/>
        <end position="143"/>
    </location>
</feature>
<feature type="compositionally biased region" description="Low complexity" evidence="1">
    <location>
        <begin position="115"/>
        <end position="132"/>
    </location>
</feature>
<sequence length="233" mass="27025">MEDVPVDNMDYYLPMHDEDEDEDEEEEEDEMVQTTETENLPVESEDEDSVDIEEDSPVVNVDARKVRQVVVTAPCDRNMDWFKATRPIRFLHVKEGRKRHPRQEKKTKRVATKGPSKALPSPKPLPSTKSTPSPKPLPSPKSIPSPNTLPSTLKDLKDIQEKRKALIHQLVGLERKLKQIKTGTRQYESMIRRYRRLLLSCIKLENQYLDVNKNANTKTLDLLQARYDDLNKH</sequence>
<proteinExistence type="predicted"/>
<feature type="region of interest" description="Disordered" evidence="1">
    <location>
        <begin position="1"/>
        <end position="57"/>
    </location>
</feature>
<dbReference type="EMBL" id="JAWQEG010005354">
    <property type="protein sequence ID" value="KAK3858302.1"/>
    <property type="molecule type" value="Genomic_DNA"/>
</dbReference>
<gene>
    <name evidence="2" type="ORF">Pcinc_035503</name>
</gene>
<keyword evidence="3" id="KW-1185">Reference proteome</keyword>
<organism evidence="2 3">
    <name type="scientific">Petrolisthes cinctipes</name>
    <name type="common">Flat porcelain crab</name>
    <dbReference type="NCBI Taxonomy" id="88211"/>
    <lineage>
        <taxon>Eukaryota</taxon>
        <taxon>Metazoa</taxon>
        <taxon>Ecdysozoa</taxon>
        <taxon>Arthropoda</taxon>
        <taxon>Crustacea</taxon>
        <taxon>Multicrustacea</taxon>
        <taxon>Malacostraca</taxon>
        <taxon>Eumalacostraca</taxon>
        <taxon>Eucarida</taxon>
        <taxon>Decapoda</taxon>
        <taxon>Pleocyemata</taxon>
        <taxon>Anomura</taxon>
        <taxon>Galatheoidea</taxon>
        <taxon>Porcellanidae</taxon>
        <taxon>Petrolisthes</taxon>
    </lineage>
</organism>
<accession>A0AAE1BY66</accession>
<evidence type="ECO:0000313" key="3">
    <source>
        <dbReference type="Proteomes" id="UP001286313"/>
    </source>
</evidence>
<dbReference type="Proteomes" id="UP001286313">
    <property type="component" value="Unassembled WGS sequence"/>
</dbReference>
<feature type="compositionally biased region" description="Basic residues" evidence="1">
    <location>
        <begin position="92"/>
        <end position="111"/>
    </location>
</feature>
<feature type="region of interest" description="Disordered" evidence="1">
    <location>
        <begin position="92"/>
        <end position="150"/>
    </location>
</feature>
<feature type="compositionally biased region" description="Acidic residues" evidence="1">
    <location>
        <begin position="17"/>
        <end position="31"/>
    </location>
</feature>
<evidence type="ECO:0000313" key="2">
    <source>
        <dbReference type="EMBL" id="KAK3858302.1"/>
    </source>
</evidence>
<dbReference type="AlphaFoldDB" id="A0AAE1BY66"/>
<feature type="compositionally biased region" description="Acidic residues" evidence="1">
    <location>
        <begin position="43"/>
        <end position="56"/>
    </location>
</feature>